<evidence type="ECO:0000256" key="2">
    <source>
        <dbReference type="SAM" id="SignalP"/>
    </source>
</evidence>
<gene>
    <name evidence="3" type="ORF">PtA15_4A108</name>
</gene>
<feature type="compositionally biased region" description="Basic and acidic residues" evidence="1">
    <location>
        <begin position="298"/>
        <end position="312"/>
    </location>
</feature>
<feature type="chain" id="PRO_5046880386" evidence="2">
    <location>
        <begin position="21"/>
        <end position="312"/>
    </location>
</feature>
<feature type="signal peptide" evidence="2">
    <location>
        <begin position="1"/>
        <end position="20"/>
    </location>
</feature>
<keyword evidence="2" id="KW-0732">Signal</keyword>
<accession>A0ABY7CIM3</accession>
<sequence>MQLSLPLVLISCHIVAFSASMPLPQHNAAKESCTEASTPPSPSHARHPATIKAAPTGLQVRLSASPFNCPPRPVPAPRPIYRRHAKSSVAQAHFTLKRVRKVSGRKQSNATASNRAVSQSKTKLMTRFNFAHIRRMSKRSPDSPLAGLLGSLSSSLGSLPVVGVPLGGLLSTLPTNALAAPGAVSGLLGTVTGAAQNAPVLGDLLKLLPLSALLKGNPIDSLKGALSGVLIAIPVLGGPLGGLANVATGAASALPISLLDMRTVSPINAQRTVTESTEPEPEDEREPSQSTTPVFLDRTTKLSQHDMNESSE</sequence>
<organism evidence="3 4">
    <name type="scientific">Puccinia triticina</name>
    <dbReference type="NCBI Taxonomy" id="208348"/>
    <lineage>
        <taxon>Eukaryota</taxon>
        <taxon>Fungi</taxon>
        <taxon>Dikarya</taxon>
        <taxon>Basidiomycota</taxon>
        <taxon>Pucciniomycotina</taxon>
        <taxon>Pucciniomycetes</taxon>
        <taxon>Pucciniales</taxon>
        <taxon>Pucciniaceae</taxon>
        <taxon>Puccinia</taxon>
    </lineage>
</organism>
<evidence type="ECO:0000313" key="4">
    <source>
        <dbReference type="Proteomes" id="UP001164743"/>
    </source>
</evidence>
<dbReference type="GeneID" id="77808853"/>
<proteinExistence type="predicted"/>
<dbReference type="Proteomes" id="UP001164743">
    <property type="component" value="Chromosome 4A"/>
</dbReference>
<protein>
    <submittedName>
        <fullName evidence="3">Uncharacterized protein</fullName>
    </submittedName>
</protein>
<evidence type="ECO:0000256" key="1">
    <source>
        <dbReference type="SAM" id="MobiDB-lite"/>
    </source>
</evidence>
<feature type="region of interest" description="Disordered" evidence="1">
    <location>
        <begin position="269"/>
        <end position="312"/>
    </location>
</feature>
<evidence type="ECO:0000313" key="3">
    <source>
        <dbReference type="EMBL" id="WAQ83660.1"/>
    </source>
</evidence>
<keyword evidence="4" id="KW-1185">Reference proteome</keyword>
<reference evidence="3" key="1">
    <citation type="submission" date="2022-10" db="EMBL/GenBank/DDBJ databases">
        <title>Puccinia triticina Genome sequencing and assembly.</title>
        <authorList>
            <person name="Li C."/>
        </authorList>
    </citation>
    <scope>NUCLEOTIDE SEQUENCE</scope>
    <source>
        <strain evidence="3">Pt15</strain>
    </source>
</reference>
<dbReference type="EMBL" id="CP110424">
    <property type="protein sequence ID" value="WAQ83660.1"/>
    <property type="molecule type" value="Genomic_DNA"/>
</dbReference>
<name>A0ABY7CIM3_9BASI</name>
<dbReference type="RefSeq" id="XP_053019215.1">
    <property type="nucleotide sequence ID" value="XM_053167958.1"/>
</dbReference>